<sequence>MISSAKEFKEQTLYEVSSQFPKLPQILSCDRYPANFAPKNENLWLVLVTDEYASDSRKERSRKDEIDSAAKDRAYCFARSRPFLQLHRTAMTITGIS</sequence>
<dbReference type="Proteomes" id="UP001054889">
    <property type="component" value="Unassembled WGS sequence"/>
</dbReference>
<comment type="caution">
    <text evidence="1">The sequence shown here is derived from an EMBL/GenBank/DDBJ whole genome shotgun (WGS) entry which is preliminary data.</text>
</comment>
<dbReference type="AlphaFoldDB" id="A0AAV5BNA5"/>
<protein>
    <submittedName>
        <fullName evidence="1">Uncharacterized protein</fullName>
    </submittedName>
</protein>
<evidence type="ECO:0000313" key="1">
    <source>
        <dbReference type="EMBL" id="GJM87778.1"/>
    </source>
</evidence>
<name>A0AAV5BNA5_ELECO</name>
<organism evidence="1 2">
    <name type="scientific">Eleusine coracana subsp. coracana</name>
    <dbReference type="NCBI Taxonomy" id="191504"/>
    <lineage>
        <taxon>Eukaryota</taxon>
        <taxon>Viridiplantae</taxon>
        <taxon>Streptophyta</taxon>
        <taxon>Embryophyta</taxon>
        <taxon>Tracheophyta</taxon>
        <taxon>Spermatophyta</taxon>
        <taxon>Magnoliopsida</taxon>
        <taxon>Liliopsida</taxon>
        <taxon>Poales</taxon>
        <taxon>Poaceae</taxon>
        <taxon>PACMAD clade</taxon>
        <taxon>Chloridoideae</taxon>
        <taxon>Cynodonteae</taxon>
        <taxon>Eleusininae</taxon>
        <taxon>Eleusine</taxon>
    </lineage>
</organism>
<keyword evidence="2" id="KW-1185">Reference proteome</keyword>
<accession>A0AAV5BNA5</accession>
<reference evidence="1" key="1">
    <citation type="journal article" date="2018" name="DNA Res.">
        <title>Multiple hybrid de novo genome assembly of finger millet, an orphan allotetraploid crop.</title>
        <authorList>
            <person name="Hatakeyama M."/>
            <person name="Aluri S."/>
            <person name="Balachadran M.T."/>
            <person name="Sivarajan S.R."/>
            <person name="Patrignani A."/>
            <person name="Gruter S."/>
            <person name="Poveda L."/>
            <person name="Shimizu-Inatsugi R."/>
            <person name="Baeten J."/>
            <person name="Francoijs K.J."/>
            <person name="Nataraja K.N."/>
            <person name="Reddy Y.A.N."/>
            <person name="Phadnis S."/>
            <person name="Ravikumar R.L."/>
            <person name="Schlapbach R."/>
            <person name="Sreeman S.M."/>
            <person name="Shimizu K.K."/>
        </authorList>
    </citation>
    <scope>NUCLEOTIDE SEQUENCE</scope>
</reference>
<dbReference type="EMBL" id="BQKI01000002">
    <property type="protein sequence ID" value="GJM87778.1"/>
    <property type="molecule type" value="Genomic_DNA"/>
</dbReference>
<reference evidence="1" key="2">
    <citation type="submission" date="2021-12" db="EMBL/GenBank/DDBJ databases">
        <title>Resequencing data analysis of finger millet.</title>
        <authorList>
            <person name="Hatakeyama M."/>
            <person name="Aluri S."/>
            <person name="Balachadran M.T."/>
            <person name="Sivarajan S.R."/>
            <person name="Poveda L."/>
            <person name="Shimizu-Inatsugi R."/>
            <person name="Schlapbach R."/>
            <person name="Sreeman S.M."/>
            <person name="Shimizu K.K."/>
        </authorList>
    </citation>
    <scope>NUCLEOTIDE SEQUENCE</scope>
</reference>
<evidence type="ECO:0000313" key="2">
    <source>
        <dbReference type="Proteomes" id="UP001054889"/>
    </source>
</evidence>
<gene>
    <name evidence="1" type="primary">ga03771</name>
    <name evidence="1" type="ORF">PR202_ga03771</name>
</gene>
<proteinExistence type="predicted"/>